<feature type="compositionally biased region" description="Basic and acidic residues" evidence="3">
    <location>
        <begin position="659"/>
        <end position="670"/>
    </location>
</feature>
<feature type="region of interest" description="Disordered" evidence="3">
    <location>
        <begin position="628"/>
        <end position="845"/>
    </location>
</feature>
<keyword evidence="5" id="KW-1185">Reference proteome</keyword>
<reference evidence="5" key="1">
    <citation type="journal article" date="2014" name="Nat. Commun.">
        <title>The emerging biofuel crop Camelina sativa retains a highly undifferentiated hexaploid genome structure.</title>
        <authorList>
            <person name="Kagale S."/>
            <person name="Koh C."/>
            <person name="Nixon J."/>
            <person name="Bollina V."/>
            <person name="Clarke W.E."/>
            <person name="Tuteja R."/>
            <person name="Spillane C."/>
            <person name="Robinson S.J."/>
            <person name="Links M.G."/>
            <person name="Clarke C."/>
            <person name="Higgins E.E."/>
            <person name="Huebert T."/>
            <person name="Sharpe A.G."/>
            <person name="Parkin I.A."/>
        </authorList>
    </citation>
    <scope>NUCLEOTIDE SEQUENCE [LARGE SCALE GENOMIC DNA]</scope>
    <source>
        <strain evidence="5">cv. DH55</strain>
    </source>
</reference>
<proteinExistence type="predicted"/>
<feature type="region of interest" description="Disordered" evidence="3">
    <location>
        <begin position="78"/>
        <end position="228"/>
    </location>
</feature>
<organism evidence="5 6">
    <name type="scientific">Camelina sativa</name>
    <name type="common">False flax</name>
    <name type="synonym">Myagrum sativum</name>
    <dbReference type="NCBI Taxonomy" id="90675"/>
    <lineage>
        <taxon>Eukaryota</taxon>
        <taxon>Viridiplantae</taxon>
        <taxon>Streptophyta</taxon>
        <taxon>Embryophyta</taxon>
        <taxon>Tracheophyta</taxon>
        <taxon>Spermatophyta</taxon>
        <taxon>Magnoliopsida</taxon>
        <taxon>eudicotyledons</taxon>
        <taxon>Gunneridae</taxon>
        <taxon>Pentapetalae</taxon>
        <taxon>rosids</taxon>
        <taxon>malvids</taxon>
        <taxon>Brassicales</taxon>
        <taxon>Brassicaceae</taxon>
        <taxon>Camelineae</taxon>
        <taxon>Camelina</taxon>
    </lineage>
</organism>
<keyword evidence="1" id="KW-0863">Zinc-finger</keyword>
<feature type="region of interest" description="Disordered" evidence="3">
    <location>
        <begin position="950"/>
        <end position="1004"/>
    </location>
</feature>
<keyword evidence="1" id="KW-0479">Metal-binding</keyword>
<feature type="compositionally biased region" description="Basic and acidic residues" evidence="3">
    <location>
        <begin position="93"/>
        <end position="107"/>
    </location>
</feature>
<feature type="region of interest" description="Disordered" evidence="3">
    <location>
        <begin position="24"/>
        <end position="49"/>
    </location>
</feature>
<feature type="region of interest" description="Disordered" evidence="3">
    <location>
        <begin position="240"/>
        <end position="262"/>
    </location>
</feature>
<reference evidence="6" key="2">
    <citation type="submission" date="2025-08" db="UniProtKB">
        <authorList>
            <consortium name="RefSeq"/>
        </authorList>
    </citation>
    <scope>IDENTIFICATION</scope>
    <source>
        <tissue evidence="6">Leaf</tissue>
    </source>
</reference>
<feature type="compositionally biased region" description="Low complexity" evidence="3">
    <location>
        <begin position="246"/>
        <end position="255"/>
    </location>
</feature>
<protein>
    <submittedName>
        <fullName evidence="6">Golgin subfamily A member 6-like protein 6</fullName>
    </submittedName>
</protein>
<dbReference type="Proteomes" id="UP000694864">
    <property type="component" value="Chromosome 10"/>
</dbReference>
<dbReference type="GeneID" id="104718294"/>
<feature type="compositionally biased region" description="Basic and acidic residues" evidence="3">
    <location>
        <begin position="695"/>
        <end position="705"/>
    </location>
</feature>
<evidence type="ECO:0000313" key="6">
    <source>
        <dbReference type="RefSeq" id="XP_010434313.1"/>
    </source>
</evidence>
<feature type="compositionally biased region" description="Polar residues" evidence="3">
    <location>
        <begin position="787"/>
        <end position="802"/>
    </location>
</feature>
<feature type="compositionally biased region" description="Polar residues" evidence="3">
    <location>
        <begin position="134"/>
        <end position="175"/>
    </location>
</feature>
<evidence type="ECO:0000259" key="4">
    <source>
        <dbReference type="PROSITE" id="PS50089"/>
    </source>
</evidence>
<gene>
    <name evidence="6" type="primary">LOC104718294</name>
</gene>
<feature type="compositionally biased region" description="Acidic residues" evidence="3">
    <location>
        <begin position="954"/>
        <end position="971"/>
    </location>
</feature>
<feature type="coiled-coil region" evidence="2">
    <location>
        <begin position="550"/>
        <end position="585"/>
    </location>
</feature>
<feature type="compositionally biased region" description="Basic and acidic residues" evidence="3">
    <location>
        <begin position="803"/>
        <end position="845"/>
    </location>
</feature>
<dbReference type="InterPro" id="IPR013083">
    <property type="entry name" value="Znf_RING/FYVE/PHD"/>
</dbReference>
<dbReference type="PROSITE" id="PS50089">
    <property type="entry name" value="ZF_RING_2"/>
    <property type="match status" value="1"/>
</dbReference>
<dbReference type="Pfam" id="PF13920">
    <property type="entry name" value="zf-C3HC4_3"/>
    <property type="match status" value="1"/>
</dbReference>
<accession>A0ABM0U147</accession>
<feature type="compositionally biased region" description="Basic and acidic residues" evidence="3">
    <location>
        <begin position="637"/>
        <end position="648"/>
    </location>
</feature>
<feature type="compositionally biased region" description="Low complexity" evidence="3">
    <location>
        <begin position="109"/>
        <end position="121"/>
    </location>
</feature>
<feature type="compositionally biased region" description="Basic and acidic residues" evidence="3">
    <location>
        <begin position="714"/>
        <end position="786"/>
    </location>
</feature>
<dbReference type="PANTHER" id="PTHR47820">
    <property type="entry name" value="BNAC05G24000D PROTEIN"/>
    <property type="match status" value="1"/>
</dbReference>
<evidence type="ECO:0000256" key="2">
    <source>
        <dbReference type="SAM" id="Coils"/>
    </source>
</evidence>
<evidence type="ECO:0000313" key="5">
    <source>
        <dbReference type="Proteomes" id="UP000694864"/>
    </source>
</evidence>
<dbReference type="SUPFAM" id="SSF57850">
    <property type="entry name" value="RING/U-box"/>
    <property type="match status" value="1"/>
</dbReference>
<feature type="region of interest" description="Disordered" evidence="3">
    <location>
        <begin position="1025"/>
        <end position="1047"/>
    </location>
</feature>
<dbReference type="Gene3D" id="3.30.40.10">
    <property type="entry name" value="Zinc/RING finger domain, C3HC4 (zinc finger)"/>
    <property type="match status" value="1"/>
</dbReference>
<keyword evidence="2" id="KW-0175">Coiled coil</keyword>
<evidence type="ECO:0000256" key="1">
    <source>
        <dbReference type="PROSITE-ProRule" id="PRU00175"/>
    </source>
</evidence>
<dbReference type="CDD" id="cd16647">
    <property type="entry name" value="mRING-HC-C3HC5_NEU1"/>
    <property type="match status" value="1"/>
</dbReference>
<feature type="region of interest" description="Disordered" evidence="3">
    <location>
        <begin position="386"/>
        <end position="409"/>
    </location>
</feature>
<feature type="compositionally biased region" description="Low complexity" evidence="3">
    <location>
        <begin position="1033"/>
        <end position="1047"/>
    </location>
</feature>
<name>A0ABM0U147_CAMSA</name>
<dbReference type="PANTHER" id="PTHR47820:SF9">
    <property type="entry name" value="GOLGIN FAMILY A PROTEIN"/>
    <property type="match status" value="1"/>
</dbReference>
<dbReference type="InterPro" id="IPR001841">
    <property type="entry name" value="Znf_RING"/>
</dbReference>
<keyword evidence="1" id="KW-0862">Zinc</keyword>
<feature type="compositionally biased region" description="Low complexity" evidence="3">
    <location>
        <begin position="33"/>
        <end position="49"/>
    </location>
</feature>
<sequence>MEMASSEVDLSSCRTFNCVLSRPHERCTRGGDNNNNNKKNKNNNNNNINNVRNIHVAAYEKNLNVFVRDHLENCSVVSGDYDNDDSIKSSVSSDHRATKTEESRHDVPSSSSSLGSESLNLGQPENPSRKETMAASSLVQIWEARTTQQPPSLNQSLIDSRTSSMGSNALENSDSLNEESVKESDLLIQPIEEGNNEEEEEEEVEEIECVSQLVLPPPDSGEKDREKVRVMDIIRKLSNDSETLTNNDNGSSSNDNSKEVQTTEARCFPQVSCSPRIRGRQAFADLLVQMMRDREKELACLLERHCVSKFTHRGRIQSTLRIRCYERCKAIQDRHRCKPSSTGSDLNRSPRGSGVMHLLRGKYKANSENTDTAASSSTVFSRGRILDKDPHKATEKKVLQEKNEKSDIKETQEVVSAVENAKKSVLSEIAENKNGLKKSVGETIQKKATEGRDEKRETKEKAVAKESLELAKEKAVAKEIVEGKALGRIAEKVNIWNSEEKINRIKGMEKGKFEGKANTERVEKNDVLEEVTKRIIDVESAERGITTITKETLMRRCELAEKVIRRKEKEDCVSMETKSKELEDRNIKPQEVTTQEDNCLCKPIEKESVEEGNTLMGIAEKVNMWNSKEKKHRRRVMEKGKGKTEGKGNTETNEVLQEASRRISDIETAERSIATSSQTVEKVFGNKEVIASVEAKSKKIVEDKNMNPQAVSHGSREKDKDKYSSQHGEKTPILRNSEAKSTKEIERNNSQEVTQEEKSVSHGSRESDKERSYLQHDEAKSSKEIDGNNSQEVTQEEGSISKGSRERAKEKSSSQQDEKVENGIKESEDEETKKVERKEKGESVKEATVEFVNEWDENEMEEEDEYGDYDLYIGENMDDWIHDISRPRSYWEDLRKERYLEVLNTESEKKDICNLIQRRTVSDFLTSDLRQKIDNLMITRVQSHIRVPINQVKEEDEDDEEEEEVKEEWVDECSARNQEDNETEEEPEKPNLEAASDVCSQSSARSSTMMSWTFRDQDIYKDHEPTTTLSLPESSAPTTQSTQETQTISELRSQIEQLQREMLEIRSSVKSCIDMQVHFQKSVTQDLSRSGSSVEERVDSRKDPLKRKCCVCFEMPVDSLLYRCGHMCTCLKCAHELQWSSKKCPICMAPIVDVVRAFLDS</sequence>
<feature type="domain" description="RING-type" evidence="4">
    <location>
        <begin position="1109"/>
        <end position="1147"/>
    </location>
</feature>
<feature type="compositionally biased region" description="Acidic residues" evidence="3">
    <location>
        <begin position="194"/>
        <end position="208"/>
    </location>
</feature>
<dbReference type="RefSeq" id="XP_010434313.1">
    <property type="nucleotide sequence ID" value="XM_010436011.2"/>
</dbReference>
<evidence type="ECO:0000256" key="3">
    <source>
        <dbReference type="SAM" id="MobiDB-lite"/>
    </source>
</evidence>